<dbReference type="PRINTS" id="PR00722">
    <property type="entry name" value="CHYMOTRYPSIN"/>
</dbReference>
<comment type="caution">
    <text evidence="8">The sequence shown here is derived from an EMBL/GenBank/DDBJ whole genome shotgun (WGS) entry which is preliminary data.</text>
</comment>
<dbReference type="CDD" id="cd00190">
    <property type="entry name" value="Tryp_SPc"/>
    <property type="match status" value="1"/>
</dbReference>
<reference evidence="8 9" key="1">
    <citation type="submission" date="2017-08" db="EMBL/GenBank/DDBJ databases">
        <title>Infants hospitalized years apart are colonized by the same room-sourced microbial strains.</title>
        <authorList>
            <person name="Brooks B."/>
            <person name="Olm M.R."/>
            <person name="Firek B.A."/>
            <person name="Baker R."/>
            <person name="Thomas B.C."/>
            <person name="Morowitz M.J."/>
            <person name="Banfield J.F."/>
        </authorList>
    </citation>
    <scope>NUCLEOTIDE SEQUENCE [LARGE SCALE GENOMIC DNA]</scope>
    <source>
        <strain evidence="8">S2_003_000_R2_14</strain>
    </source>
</reference>
<dbReference type="Gene3D" id="2.40.10.10">
    <property type="entry name" value="Trypsin-like serine proteases"/>
    <property type="match status" value="1"/>
</dbReference>
<dbReference type="GO" id="GO:0006508">
    <property type="term" value="P:proteolysis"/>
    <property type="evidence" value="ECO:0007669"/>
    <property type="project" value="UniProtKB-KW"/>
</dbReference>
<dbReference type="SUPFAM" id="SSF50494">
    <property type="entry name" value="Trypsin-like serine proteases"/>
    <property type="match status" value="1"/>
</dbReference>
<feature type="domain" description="Peptidase S1" evidence="7">
    <location>
        <begin position="44"/>
        <end position="272"/>
    </location>
</feature>
<dbReference type="Gene3D" id="2.60.120.380">
    <property type="match status" value="1"/>
</dbReference>
<dbReference type="FunFam" id="2.60.120.380:FF:000013">
    <property type="entry name" value="Alkaline serine protease"/>
    <property type="match status" value="1"/>
</dbReference>
<dbReference type="PROSITE" id="PS00134">
    <property type="entry name" value="TRYPSIN_HIS"/>
    <property type="match status" value="1"/>
</dbReference>
<evidence type="ECO:0000256" key="1">
    <source>
        <dbReference type="ARBA" id="ARBA00004613"/>
    </source>
</evidence>
<dbReference type="GO" id="GO:0005615">
    <property type="term" value="C:extracellular space"/>
    <property type="evidence" value="ECO:0007669"/>
    <property type="project" value="TreeGrafter"/>
</dbReference>
<dbReference type="PROSITE" id="PS50240">
    <property type="entry name" value="TRYPSIN_DOM"/>
    <property type="match status" value="1"/>
</dbReference>
<evidence type="ECO:0000256" key="4">
    <source>
        <dbReference type="ARBA" id="ARBA00022801"/>
    </source>
</evidence>
<dbReference type="InterPro" id="IPR050127">
    <property type="entry name" value="Serine_Proteases_S1"/>
</dbReference>
<dbReference type="InterPro" id="IPR001314">
    <property type="entry name" value="Peptidase_S1A"/>
</dbReference>
<sequence length="384" mass="39590">MLRGHAMKRIATLLTLGVLTACGPDLVVVSEGGEEGFDTAEGRIVGGVDADIAALPWQVAVMDAQYYQYCGGSIIAPQWVLTAAHCEVAVGDRIGAGHSKLNTMRTNGQIRTVSQVITYTGFSSPEYGKDVALLKLNSPLDLSGANAKAIPLATEADAQYFAPGAVATVSGWGTLRSNGSSPNTLQRVDVDISTASAIRSAYGSLSADQLGAARAGKDSCQGDSGGPLIVKKNGMAILAGVVSWGEGCAMAGHPGMYARVATFQSWIASKIGTTTTPTEPTNPGTTTYLNSTNLSGARGATLQGSFSVPAGTRSLTITMSGGSGDADLYVRAGSAPTTSTYNCRPYKEGNDETCTFTNPQAGTWYVNVRGYTAFSGVSLVATNP</sequence>
<dbReference type="InterPro" id="IPR001254">
    <property type="entry name" value="Trypsin_dom"/>
</dbReference>
<evidence type="ECO:0000256" key="5">
    <source>
        <dbReference type="ARBA" id="ARBA00023157"/>
    </source>
</evidence>
<dbReference type="Proteomes" id="UP000249061">
    <property type="component" value="Unassembled WGS sequence"/>
</dbReference>
<dbReference type="InterPro" id="IPR018114">
    <property type="entry name" value="TRYPSIN_HIS"/>
</dbReference>
<dbReference type="PANTHER" id="PTHR24264:SF65">
    <property type="entry name" value="SRCR DOMAIN-CONTAINING PROTEIN"/>
    <property type="match status" value="1"/>
</dbReference>
<dbReference type="EMBL" id="QFQP01000001">
    <property type="protein sequence ID" value="PZR18324.1"/>
    <property type="molecule type" value="Genomic_DNA"/>
</dbReference>
<dbReference type="SMART" id="SM00020">
    <property type="entry name" value="Tryp_SPc"/>
    <property type="match status" value="1"/>
</dbReference>
<name>A0A2W5VRL8_9BACT</name>
<keyword evidence="6" id="KW-0720">Serine protease</keyword>
<dbReference type="AlphaFoldDB" id="A0A2W5VRL8"/>
<dbReference type="InterPro" id="IPR009003">
    <property type="entry name" value="Peptidase_S1_PA"/>
</dbReference>
<dbReference type="InterPro" id="IPR033116">
    <property type="entry name" value="TRYPSIN_SER"/>
</dbReference>
<keyword evidence="2" id="KW-0964">Secreted</keyword>
<gene>
    <name evidence="8" type="ORF">DI536_00100</name>
</gene>
<proteinExistence type="predicted"/>
<evidence type="ECO:0000256" key="2">
    <source>
        <dbReference type="ARBA" id="ARBA00022525"/>
    </source>
</evidence>
<evidence type="ECO:0000313" key="8">
    <source>
        <dbReference type="EMBL" id="PZR18324.1"/>
    </source>
</evidence>
<keyword evidence="5" id="KW-1015">Disulfide bond</keyword>
<organism evidence="8 9">
    <name type="scientific">Archangium gephyra</name>
    <dbReference type="NCBI Taxonomy" id="48"/>
    <lineage>
        <taxon>Bacteria</taxon>
        <taxon>Pseudomonadati</taxon>
        <taxon>Myxococcota</taxon>
        <taxon>Myxococcia</taxon>
        <taxon>Myxococcales</taxon>
        <taxon>Cystobacterineae</taxon>
        <taxon>Archangiaceae</taxon>
        <taxon>Archangium</taxon>
    </lineage>
</organism>
<dbReference type="PROSITE" id="PS00135">
    <property type="entry name" value="TRYPSIN_SER"/>
    <property type="match status" value="1"/>
</dbReference>
<keyword evidence="4 6" id="KW-0378">Hydrolase</keyword>
<dbReference type="Pfam" id="PF00089">
    <property type="entry name" value="Trypsin"/>
    <property type="match status" value="1"/>
</dbReference>
<dbReference type="FunFam" id="2.40.10.10:FF:000068">
    <property type="entry name" value="transmembrane protease serine 2"/>
    <property type="match status" value="1"/>
</dbReference>
<dbReference type="InterPro" id="IPR043504">
    <property type="entry name" value="Peptidase_S1_PA_chymotrypsin"/>
</dbReference>
<evidence type="ECO:0000259" key="7">
    <source>
        <dbReference type="PROSITE" id="PS50240"/>
    </source>
</evidence>
<dbReference type="InterPro" id="IPR007280">
    <property type="entry name" value="Peptidase_C_arc/bac"/>
</dbReference>
<accession>A0A2W5VRL8</accession>
<evidence type="ECO:0000256" key="6">
    <source>
        <dbReference type="RuleBase" id="RU363034"/>
    </source>
</evidence>
<dbReference type="PANTHER" id="PTHR24264">
    <property type="entry name" value="TRYPSIN-RELATED"/>
    <property type="match status" value="1"/>
</dbReference>
<dbReference type="Pfam" id="PF04151">
    <property type="entry name" value="PPC"/>
    <property type="match status" value="1"/>
</dbReference>
<evidence type="ECO:0000256" key="3">
    <source>
        <dbReference type="ARBA" id="ARBA00022670"/>
    </source>
</evidence>
<dbReference type="PROSITE" id="PS51257">
    <property type="entry name" value="PROKAR_LIPOPROTEIN"/>
    <property type="match status" value="1"/>
</dbReference>
<protein>
    <submittedName>
        <fullName evidence="8">Peptidase S1</fullName>
    </submittedName>
</protein>
<comment type="subcellular location">
    <subcellularLocation>
        <location evidence="1">Secreted</location>
    </subcellularLocation>
</comment>
<dbReference type="FunFam" id="2.40.10.10:FF:000002">
    <property type="entry name" value="Transmembrane protease serine"/>
    <property type="match status" value="1"/>
</dbReference>
<evidence type="ECO:0000313" key="9">
    <source>
        <dbReference type="Proteomes" id="UP000249061"/>
    </source>
</evidence>
<dbReference type="GO" id="GO:0004252">
    <property type="term" value="F:serine-type endopeptidase activity"/>
    <property type="evidence" value="ECO:0007669"/>
    <property type="project" value="InterPro"/>
</dbReference>
<keyword evidence="3 6" id="KW-0645">Protease</keyword>